<name>A0A8S2DT76_9BILA</name>
<sequence length="71" mass="7775">MSVIALTGTRTGIPSAVYVAVRDMGQDLAVLEDNTTNATLGDLSSENCLQSLCKRERRRLETEQNESANFL</sequence>
<comment type="caution">
    <text evidence="1">The sequence shown here is derived from an EMBL/GenBank/DDBJ whole genome shotgun (WGS) entry which is preliminary data.</text>
</comment>
<dbReference type="Proteomes" id="UP000677228">
    <property type="component" value="Unassembled WGS sequence"/>
</dbReference>
<evidence type="ECO:0000313" key="3">
    <source>
        <dbReference type="Proteomes" id="UP000677228"/>
    </source>
</evidence>
<organism evidence="1 3">
    <name type="scientific">Didymodactylos carnosus</name>
    <dbReference type="NCBI Taxonomy" id="1234261"/>
    <lineage>
        <taxon>Eukaryota</taxon>
        <taxon>Metazoa</taxon>
        <taxon>Spiralia</taxon>
        <taxon>Gnathifera</taxon>
        <taxon>Rotifera</taxon>
        <taxon>Eurotatoria</taxon>
        <taxon>Bdelloidea</taxon>
        <taxon>Philodinida</taxon>
        <taxon>Philodinidae</taxon>
        <taxon>Didymodactylos</taxon>
    </lineage>
</organism>
<accession>A0A8S2DT76</accession>
<dbReference type="AlphaFoldDB" id="A0A8S2DT76"/>
<reference evidence="1" key="1">
    <citation type="submission" date="2021-02" db="EMBL/GenBank/DDBJ databases">
        <authorList>
            <person name="Nowell W R."/>
        </authorList>
    </citation>
    <scope>NUCLEOTIDE SEQUENCE</scope>
</reference>
<evidence type="ECO:0000313" key="2">
    <source>
        <dbReference type="EMBL" id="CAF3746062.1"/>
    </source>
</evidence>
<dbReference type="EMBL" id="CAJNOK010005509">
    <property type="protein sequence ID" value="CAF0975198.1"/>
    <property type="molecule type" value="Genomic_DNA"/>
</dbReference>
<gene>
    <name evidence="1" type="ORF">OVA965_LOCUS13292</name>
    <name evidence="2" type="ORF">TMI583_LOCUS13298</name>
</gene>
<dbReference type="EMBL" id="CAJOBA010005516">
    <property type="protein sequence ID" value="CAF3746062.1"/>
    <property type="molecule type" value="Genomic_DNA"/>
</dbReference>
<proteinExistence type="predicted"/>
<dbReference type="Proteomes" id="UP000682733">
    <property type="component" value="Unassembled WGS sequence"/>
</dbReference>
<protein>
    <submittedName>
        <fullName evidence="1">Uncharacterized protein</fullName>
    </submittedName>
</protein>
<evidence type="ECO:0000313" key="1">
    <source>
        <dbReference type="EMBL" id="CAF0975198.1"/>
    </source>
</evidence>